<evidence type="ECO:0000313" key="2">
    <source>
        <dbReference type="Proteomes" id="UP000463951"/>
    </source>
</evidence>
<dbReference type="Proteomes" id="UP000463951">
    <property type="component" value="Chromosome"/>
</dbReference>
<reference evidence="1 2" key="1">
    <citation type="journal article" date="2020" name="Int. J. Syst. Evol. Microbiol.">
        <title>Reclassification of Streptomyces castelarensis and Streptomyces sporoclivatus as later heterotypic synonyms of Streptomyces antimycoticus.</title>
        <authorList>
            <person name="Komaki H."/>
            <person name="Tamura T."/>
        </authorList>
    </citation>
    <scope>NUCLEOTIDE SEQUENCE [LARGE SCALE GENOMIC DNA]</scope>
    <source>
        <strain evidence="1 2">NBRC 100767</strain>
    </source>
</reference>
<proteinExistence type="predicted"/>
<name>A0A499UMA5_9ACTN</name>
<organism evidence="1 2">
    <name type="scientific">Streptomyces antimycoticus</name>
    <dbReference type="NCBI Taxonomy" id="68175"/>
    <lineage>
        <taxon>Bacteria</taxon>
        <taxon>Bacillati</taxon>
        <taxon>Actinomycetota</taxon>
        <taxon>Actinomycetes</taxon>
        <taxon>Kitasatosporales</taxon>
        <taxon>Streptomycetaceae</taxon>
        <taxon>Streptomyces</taxon>
        <taxon>Streptomyces violaceusniger group</taxon>
    </lineage>
</organism>
<accession>A0A499UMA5</accession>
<protein>
    <submittedName>
        <fullName evidence="1">Uncharacterized protein</fullName>
    </submittedName>
</protein>
<sequence>MSRAIPKRPWCKHLHRSAALKANPFAHSRLVAESPGTDPAPRLRGVLSTIIDALRENHGAAQYQRLLTLTFLQGPLTREAAAARHNLSYSTFRRRLPQALALVREELWARELHGKNSS</sequence>
<gene>
    <name evidence="1" type="ORF">SSPO_009970</name>
</gene>
<evidence type="ECO:0000313" key="1">
    <source>
        <dbReference type="EMBL" id="BBJ38279.1"/>
    </source>
</evidence>
<dbReference type="EMBL" id="AP019620">
    <property type="protein sequence ID" value="BBJ38279.1"/>
    <property type="molecule type" value="Genomic_DNA"/>
</dbReference>
<dbReference type="AlphaFoldDB" id="A0A499UMA5"/>